<dbReference type="EMBL" id="QEFC01001230">
    <property type="protein sequence ID" value="KAE9458898.1"/>
    <property type="molecule type" value="Genomic_DNA"/>
</dbReference>
<comment type="caution">
    <text evidence="7">The sequence shown here is derived from an EMBL/GenBank/DDBJ whole genome shotgun (WGS) entry which is preliminary data.</text>
</comment>
<evidence type="ECO:0000256" key="4">
    <source>
        <dbReference type="ARBA" id="ARBA00022729"/>
    </source>
</evidence>
<keyword evidence="3" id="KW-0964">Secreted</keyword>
<feature type="signal peptide" evidence="6">
    <location>
        <begin position="1"/>
        <end position="29"/>
    </location>
</feature>
<keyword evidence="4 6" id="KW-0732">Signal</keyword>
<dbReference type="Proteomes" id="UP000428333">
    <property type="component" value="Linkage Group LG05"/>
</dbReference>
<feature type="non-terminal residue" evidence="7">
    <location>
        <position position="1"/>
    </location>
</feature>
<protein>
    <recommendedName>
        <fullName evidence="9">Phosphate-induced protein 1</fullName>
    </recommendedName>
</protein>
<accession>A0A6A4LX33</accession>
<evidence type="ECO:0000256" key="5">
    <source>
        <dbReference type="ARBA" id="ARBA00023591"/>
    </source>
</evidence>
<keyword evidence="8" id="KW-1185">Reference proteome</keyword>
<comment type="similarity">
    <text evidence="5">Belongs to the EXORDIUM family.</text>
</comment>
<gene>
    <name evidence="7" type="ORF">C3L33_09197</name>
</gene>
<proteinExistence type="inferred from homology"/>
<evidence type="ECO:0000256" key="1">
    <source>
        <dbReference type="ARBA" id="ARBA00004271"/>
    </source>
</evidence>
<dbReference type="InterPro" id="IPR006766">
    <property type="entry name" value="EXORDIUM-like"/>
</dbReference>
<evidence type="ECO:0000256" key="6">
    <source>
        <dbReference type="SAM" id="SignalP"/>
    </source>
</evidence>
<evidence type="ECO:0000256" key="3">
    <source>
        <dbReference type="ARBA" id="ARBA00022525"/>
    </source>
</evidence>
<evidence type="ECO:0000313" key="8">
    <source>
        <dbReference type="Proteomes" id="UP000428333"/>
    </source>
</evidence>
<dbReference type="GO" id="GO:0048046">
    <property type="term" value="C:apoplast"/>
    <property type="evidence" value="ECO:0007669"/>
    <property type="project" value="UniProtKB-SubCell"/>
</dbReference>
<dbReference type="OrthoDB" id="1552524at2759"/>
<dbReference type="PANTHER" id="PTHR31279:SF3">
    <property type="entry name" value="PROTEIN EXORDIUM-LIKE 2"/>
    <property type="match status" value="1"/>
</dbReference>
<evidence type="ECO:0000256" key="2">
    <source>
        <dbReference type="ARBA" id="ARBA00022523"/>
    </source>
</evidence>
<keyword evidence="2" id="KW-0052">Apoplast</keyword>
<dbReference type="PANTHER" id="PTHR31279">
    <property type="entry name" value="PROTEIN EXORDIUM-LIKE 5"/>
    <property type="match status" value="1"/>
</dbReference>
<reference evidence="7 8" key="1">
    <citation type="journal article" date="2019" name="Genome Biol. Evol.">
        <title>The Rhododendron genome and chromosomal organization provide insight into shared whole-genome duplications across the heath family (Ericaceae).</title>
        <authorList>
            <person name="Soza V.L."/>
            <person name="Lindsley D."/>
            <person name="Waalkes A."/>
            <person name="Ramage E."/>
            <person name="Patwardhan R.P."/>
            <person name="Burton J.N."/>
            <person name="Adey A."/>
            <person name="Kumar A."/>
            <person name="Qiu R."/>
            <person name="Shendure J."/>
            <person name="Hall B."/>
        </authorList>
    </citation>
    <scope>NUCLEOTIDE SEQUENCE [LARGE SCALE GENOMIC DNA]</scope>
    <source>
        <strain evidence="7">RSF 1966-606</strain>
    </source>
</reference>
<organism evidence="7 8">
    <name type="scientific">Rhododendron williamsianum</name>
    <dbReference type="NCBI Taxonomy" id="262921"/>
    <lineage>
        <taxon>Eukaryota</taxon>
        <taxon>Viridiplantae</taxon>
        <taxon>Streptophyta</taxon>
        <taxon>Embryophyta</taxon>
        <taxon>Tracheophyta</taxon>
        <taxon>Spermatophyta</taxon>
        <taxon>Magnoliopsida</taxon>
        <taxon>eudicotyledons</taxon>
        <taxon>Gunneridae</taxon>
        <taxon>Pentapetalae</taxon>
        <taxon>asterids</taxon>
        <taxon>Ericales</taxon>
        <taxon>Ericaceae</taxon>
        <taxon>Ericoideae</taxon>
        <taxon>Rhodoreae</taxon>
        <taxon>Rhododendron</taxon>
    </lineage>
</organism>
<evidence type="ECO:0000313" key="7">
    <source>
        <dbReference type="EMBL" id="KAE9458898.1"/>
    </source>
</evidence>
<feature type="chain" id="PRO_5025579260" description="Phosphate-induced protein 1" evidence="6">
    <location>
        <begin position="30"/>
        <end position="309"/>
    </location>
</feature>
<dbReference type="AlphaFoldDB" id="A0A6A4LX33"/>
<name>A0A6A4LX33_9ERIC</name>
<dbReference type="Pfam" id="PF04674">
    <property type="entry name" value="Phi_1"/>
    <property type="match status" value="1"/>
</dbReference>
<sequence length="309" mass="32667">MAFQNHFPIFASFLLILLLLSTLPNPSSATTRKLTGLFTLPALVLDYHNGPLLKGDVRVDIIWYGSFSSHQHSIITNFIRSLGSASASPPSVASWWQTTANYKGGPSNIVLGKQTFDQNCSLGKSLTSSQVLDLASKPPYKNRIKVVLTAADVTVDQFCMICGSHDFGYAKPQVKRGKFAYAWVGNPASQCPGQCAWPFYAPEFGPQTTLVAPNGDGAVAGMVINLATVLAGAVTNPFNNGYYQGPQGGPEAVTACAGLYGPGSFQGNVGSVMVDPATGASYNAQGVNGCKYLLPAMWDPVTSACLTIV</sequence>
<evidence type="ECO:0008006" key="9">
    <source>
        <dbReference type="Google" id="ProtNLM"/>
    </source>
</evidence>
<comment type="subcellular location">
    <subcellularLocation>
        <location evidence="1">Secreted</location>
        <location evidence="1">Extracellular space</location>
        <location evidence="1">Apoplast</location>
    </subcellularLocation>
</comment>